<sequence length="489" mass="55893">MHMRATVLGSLIRRSVFNSFFKTMSSSCSPPLIVVLGSTGVGKSQLAVEIAKKFNGEVISADSMQVYKGLDIITNKISPEEMCGVPHHMLGFLDPLKEFTVVDFRNRSLPILEQLRSIGKMAVIVGGTNYYIESLIWETLVTSYSSSAENMNRLIAEAPKSCYPDESTTSLYIRLQNIDPERARTIHPNDRRKIERSLQVFNDTKIPQSHIFCDQRQRGGVLGGPLRFKYAIIFWIQCQQEVLEARLDARVNQMIEQGLIDELLNFHADYNSRRKESCDYTQGIFQSIGFKEFHSYITSSAEDRNSKEGKKAFEHSLWLMKQVTKRYSRYQKKWINKRFLGEPDREVPPIYGLDGTDLKAWNYNVRDTAIEIIENILAGKQPNTQPLQKTDIVRSREGIFTCEMCSVTSVGEINHNAHMKSKKHYFRLRRMKKTAEEKNQEKTLADEPHEGKFGAKDASVEEPHTKGVSAEQTHTEKPPNKLRKVEGMA</sequence>
<dbReference type="Gene3D" id="3.40.50.300">
    <property type="entry name" value="P-loop containing nucleotide triphosphate hydrolases"/>
    <property type="match status" value="1"/>
</dbReference>
<dbReference type="RefSeq" id="XP_022655180.1">
    <property type="nucleotide sequence ID" value="XM_022799445.1"/>
</dbReference>
<dbReference type="Proteomes" id="UP000594260">
    <property type="component" value="Unplaced"/>
</dbReference>
<reference evidence="7" key="1">
    <citation type="submission" date="2021-01" db="UniProtKB">
        <authorList>
            <consortium name="EnsemblMetazoa"/>
        </authorList>
    </citation>
    <scope>IDENTIFICATION</scope>
</reference>
<dbReference type="GO" id="GO:0005739">
    <property type="term" value="C:mitochondrion"/>
    <property type="evidence" value="ECO:0007669"/>
    <property type="project" value="TreeGrafter"/>
</dbReference>
<feature type="compositionally biased region" description="Basic and acidic residues" evidence="6">
    <location>
        <begin position="434"/>
        <end position="465"/>
    </location>
</feature>
<evidence type="ECO:0000256" key="4">
    <source>
        <dbReference type="ARBA" id="ARBA00022840"/>
    </source>
</evidence>
<dbReference type="SUPFAM" id="SSF52540">
    <property type="entry name" value="P-loop containing nucleoside triphosphate hydrolases"/>
    <property type="match status" value="2"/>
</dbReference>
<evidence type="ECO:0000313" key="7">
    <source>
        <dbReference type="EnsemblMetazoa" id="XP_022655180"/>
    </source>
</evidence>
<dbReference type="Gene3D" id="1.10.20.140">
    <property type="match status" value="1"/>
</dbReference>
<dbReference type="GO" id="GO:0005524">
    <property type="term" value="F:ATP binding"/>
    <property type="evidence" value="ECO:0007669"/>
    <property type="project" value="UniProtKB-KW"/>
</dbReference>
<dbReference type="AlphaFoldDB" id="A0A7M7JQ20"/>
<dbReference type="HAMAP" id="MF_00185">
    <property type="entry name" value="IPP_trans"/>
    <property type="match status" value="1"/>
</dbReference>
<dbReference type="PANTHER" id="PTHR11088:SF89">
    <property type="entry name" value="TRNA DIMETHYLALLYLTRANSFERASE"/>
    <property type="match status" value="1"/>
</dbReference>
<keyword evidence="8" id="KW-1185">Reference proteome</keyword>
<evidence type="ECO:0008006" key="9">
    <source>
        <dbReference type="Google" id="ProtNLM"/>
    </source>
</evidence>
<organism evidence="7 8">
    <name type="scientific">Varroa destructor</name>
    <name type="common">Honeybee mite</name>
    <dbReference type="NCBI Taxonomy" id="109461"/>
    <lineage>
        <taxon>Eukaryota</taxon>
        <taxon>Metazoa</taxon>
        <taxon>Ecdysozoa</taxon>
        <taxon>Arthropoda</taxon>
        <taxon>Chelicerata</taxon>
        <taxon>Arachnida</taxon>
        <taxon>Acari</taxon>
        <taxon>Parasitiformes</taxon>
        <taxon>Mesostigmata</taxon>
        <taxon>Gamasina</taxon>
        <taxon>Dermanyssoidea</taxon>
        <taxon>Varroidae</taxon>
        <taxon>Varroa</taxon>
    </lineage>
</organism>
<dbReference type="Pfam" id="PF01715">
    <property type="entry name" value="IPPT"/>
    <property type="match status" value="1"/>
</dbReference>
<evidence type="ECO:0000256" key="5">
    <source>
        <dbReference type="RuleBase" id="RU003785"/>
    </source>
</evidence>
<dbReference type="InterPro" id="IPR027417">
    <property type="entry name" value="P-loop_NTPase"/>
</dbReference>
<comment type="similarity">
    <text evidence="1 5">Belongs to the IPP transferase family.</text>
</comment>
<dbReference type="InterPro" id="IPR036236">
    <property type="entry name" value="Znf_C2H2_sf"/>
</dbReference>
<feature type="region of interest" description="Disordered" evidence="6">
    <location>
        <begin position="434"/>
        <end position="489"/>
    </location>
</feature>
<evidence type="ECO:0000256" key="1">
    <source>
        <dbReference type="ARBA" id="ARBA00005842"/>
    </source>
</evidence>
<dbReference type="GO" id="GO:0006400">
    <property type="term" value="P:tRNA modification"/>
    <property type="evidence" value="ECO:0007669"/>
    <property type="project" value="TreeGrafter"/>
</dbReference>
<dbReference type="EnsemblMetazoa" id="XM_022799445">
    <property type="protein sequence ID" value="XP_022655180"/>
    <property type="gene ID" value="LOC111247910"/>
</dbReference>
<evidence type="ECO:0000256" key="3">
    <source>
        <dbReference type="ARBA" id="ARBA00022741"/>
    </source>
</evidence>
<protein>
    <recommendedName>
        <fullName evidence="9">tRNA dimethylallyltransferase</fullName>
    </recommendedName>
</protein>
<proteinExistence type="inferred from homology"/>
<keyword evidence="3 5" id="KW-0547">Nucleotide-binding</keyword>
<evidence type="ECO:0000256" key="2">
    <source>
        <dbReference type="ARBA" id="ARBA00022679"/>
    </source>
</evidence>
<dbReference type="SUPFAM" id="SSF57667">
    <property type="entry name" value="beta-beta-alpha zinc fingers"/>
    <property type="match status" value="1"/>
</dbReference>
<evidence type="ECO:0000313" key="8">
    <source>
        <dbReference type="Proteomes" id="UP000594260"/>
    </source>
</evidence>
<dbReference type="GeneID" id="111247910"/>
<keyword evidence="2 5" id="KW-0808">Transferase</keyword>
<dbReference type="InterPro" id="IPR018022">
    <property type="entry name" value="IPT"/>
</dbReference>
<dbReference type="InterPro" id="IPR039657">
    <property type="entry name" value="Dimethylallyltransferase"/>
</dbReference>
<evidence type="ECO:0000256" key="6">
    <source>
        <dbReference type="SAM" id="MobiDB-lite"/>
    </source>
</evidence>
<dbReference type="NCBIfam" id="TIGR00174">
    <property type="entry name" value="miaA"/>
    <property type="match status" value="1"/>
</dbReference>
<name>A0A7M7JQ20_VARDE</name>
<dbReference type="PANTHER" id="PTHR11088">
    <property type="entry name" value="TRNA DIMETHYLALLYLTRANSFERASE"/>
    <property type="match status" value="1"/>
</dbReference>
<keyword evidence="4 5" id="KW-0067">ATP-binding</keyword>
<dbReference type="GO" id="GO:0052381">
    <property type="term" value="F:tRNA dimethylallyltransferase activity"/>
    <property type="evidence" value="ECO:0007669"/>
    <property type="project" value="InterPro"/>
</dbReference>
<accession>A0A7M7JQ20</accession>
<feature type="compositionally biased region" description="Basic and acidic residues" evidence="6">
    <location>
        <begin position="473"/>
        <end position="489"/>
    </location>
</feature>